<dbReference type="RefSeq" id="WP_021680424.1">
    <property type="nucleotide sequence ID" value="NZ_KI260289.1"/>
</dbReference>
<keyword evidence="14 17" id="KW-0676">Redox-active center</keyword>
<comment type="catalytic activity">
    <reaction evidence="16 17">
        <text>epoxyqueuosine(34) in tRNA + AH2 = queuosine(34) in tRNA + A + H2O</text>
        <dbReference type="Rhea" id="RHEA:32159"/>
        <dbReference type="Rhea" id="RHEA-COMP:18571"/>
        <dbReference type="Rhea" id="RHEA-COMP:18582"/>
        <dbReference type="ChEBI" id="CHEBI:13193"/>
        <dbReference type="ChEBI" id="CHEBI:15377"/>
        <dbReference type="ChEBI" id="CHEBI:17499"/>
        <dbReference type="ChEBI" id="CHEBI:194431"/>
        <dbReference type="ChEBI" id="CHEBI:194443"/>
        <dbReference type="EC" id="1.17.99.6"/>
    </reaction>
</comment>
<dbReference type="HAMAP" id="MF_02089">
    <property type="entry name" value="QueH"/>
    <property type="match status" value="1"/>
</dbReference>
<dbReference type="OrthoDB" id="9801033at2"/>
<sequence>MRSKINYQLETDRILAQLPAERTPTLFLHACCAPCSSYVLEYLSRYFAITLFFYNPNISPEAEYLHRKAELCRLVQELPLGNPVTVVDGDYLPERFYALAQGLEQEPERGARCQKCIGHRLEETFRAAAALEVLPDFVCTTLTISPHKDAVFINTRGTELAEQYGIPWLPTDFKKKGGYQRSIVLSREYDLYRQNFCGCVYSRLEAERREKQEASCED</sequence>
<evidence type="ECO:0000256" key="16">
    <source>
        <dbReference type="ARBA" id="ARBA00047415"/>
    </source>
</evidence>
<evidence type="ECO:0000256" key="13">
    <source>
        <dbReference type="ARBA" id="ARBA00023157"/>
    </source>
</evidence>
<reference evidence="18 19" key="1">
    <citation type="submission" date="2013-07" db="EMBL/GenBank/DDBJ databases">
        <authorList>
            <person name="Weinstock G."/>
            <person name="Sodergren E."/>
            <person name="Wylie T."/>
            <person name="Fulton L."/>
            <person name="Fulton R."/>
            <person name="Fronick C."/>
            <person name="O'Laughlin M."/>
            <person name="Godfrey J."/>
            <person name="Miner T."/>
            <person name="Herter B."/>
            <person name="Appelbaum E."/>
            <person name="Cordes M."/>
            <person name="Lek S."/>
            <person name="Wollam A."/>
            <person name="Pepin K.H."/>
            <person name="Palsikar V.B."/>
            <person name="Mitreva M."/>
            <person name="Wilson R.K."/>
        </authorList>
    </citation>
    <scope>NUCLEOTIDE SEQUENCE [LARGE SCALE GENOMIC DNA]</scope>
    <source>
        <strain evidence="18 19">ATCC 27760</strain>
    </source>
</reference>
<feature type="binding site" evidence="17">
    <location>
        <position position="116"/>
    </location>
    <ligand>
        <name>[4Fe-4S] cluster</name>
        <dbReference type="ChEBI" id="CHEBI:49883"/>
    </ligand>
</feature>
<organism evidence="18 19">
    <name type="scientific">Ruminococcus callidus ATCC 27760</name>
    <dbReference type="NCBI Taxonomy" id="411473"/>
    <lineage>
        <taxon>Bacteria</taxon>
        <taxon>Bacillati</taxon>
        <taxon>Bacillota</taxon>
        <taxon>Clostridia</taxon>
        <taxon>Eubacteriales</taxon>
        <taxon>Oscillospiraceae</taxon>
        <taxon>Ruminococcus</taxon>
    </lineage>
</organism>
<dbReference type="PANTHER" id="PTHR36701">
    <property type="entry name" value="EPOXYQUEUOSINE REDUCTASE QUEH"/>
    <property type="match status" value="1"/>
</dbReference>
<evidence type="ECO:0000256" key="15">
    <source>
        <dbReference type="ARBA" id="ARBA00031446"/>
    </source>
</evidence>
<keyword evidence="6 17" id="KW-0004">4Fe-4S</keyword>
<evidence type="ECO:0000256" key="8">
    <source>
        <dbReference type="ARBA" id="ARBA00022723"/>
    </source>
</evidence>
<evidence type="ECO:0000256" key="2">
    <source>
        <dbReference type="ARBA" id="ARBA00004691"/>
    </source>
</evidence>
<evidence type="ECO:0000256" key="4">
    <source>
        <dbReference type="ARBA" id="ARBA00012622"/>
    </source>
</evidence>
<dbReference type="PATRIC" id="fig|411473.3.peg.1879"/>
<evidence type="ECO:0000256" key="17">
    <source>
        <dbReference type="HAMAP-Rule" id="MF_02089"/>
    </source>
</evidence>
<accession>U2M2F2</accession>
<comment type="function">
    <text evidence="1 17">Catalyzes the conversion of epoxyqueuosine (oQ) to queuosine (Q), which is a hypermodified base found in the wobble positions of tRNA(Asp), tRNA(Asn), tRNA(His) and tRNA(Tyr).</text>
</comment>
<protein>
    <recommendedName>
        <fullName evidence="5 17">Epoxyqueuosine reductase QueH</fullName>
        <ecNumber evidence="4 17">1.17.99.6</ecNumber>
    </recommendedName>
    <alternativeName>
        <fullName evidence="15 17">Queuosine biosynthesis protein QueH</fullName>
    </alternativeName>
</protein>
<comment type="pathway">
    <text evidence="2 17">tRNA modification; tRNA-queuosine biosynthesis.</text>
</comment>
<proteinExistence type="inferred from homology"/>
<dbReference type="AlphaFoldDB" id="U2M2F2"/>
<evidence type="ECO:0000256" key="1">
    <source>
        <dbReference type="ARBA" id="ARBA00002268"/>
    </source>
</evidence>
<dbReference type="InterPro" id="IPR003828">
    <property type="entry name" value="QueH"/>
</dbReference>
<evidence type="ECO:0000256" key="10">
    <source>
        <dbReference type="ARBA" id="ARBA00023002"/>
    </source>
</evidence>
<dbReference type="eggNOG" id="COG1636">
    <property type="taxonomic scope" value="Bacteria"/>
</dbReference>
<keyword evidence="13 17" id="KW-1015">Disulfide bond</keyword>
<comment type="caution">
    <text evidence="18">The sequence shown here is derived from an EMBL/GenBank/DDBJ whole genome shotgun (WGS) entry which is preliminary data.</text>
</comment>
<name>U2M2F2_9FIRM</name>
<evidence type="ECO:0000256" key="12">
    <source>
        <dbReference type="ARBA" id="ARBA00023014"/>
    </source>
</evidence>
<keyword evidence="11 17" id="KW-0408">Iron</keyword>
<dbReference type="UniPathway" id="UPA00392"/>
<evidence type="ECO:0000256" key="14">
    <source>
        <dbReference type="ARBA" id="ARBA00023284"/>
    </source>
</evidence>
<feature type="binding site" evidence="17">
    <location>
        <position position="113"/>
    </location>
    <ligand>
        <name>[4Fe-4S] cluster</name>
        <dbReference type="ChEBI" id="CHEBI:49883"/>
    </ligand>
</feature>
<dbReference type="PANTHER" id="PTHR36701:SF1">
    <property type="entry name" value="EPOXYQUEUOSINE REDUCTASE QUEH"/>
    <property type="match status" value="1"/>
</dbReference>
<dbReference type="STRING" id="411473.RUMCAL_02268"/>
<keyword evidence="7 17" id="KW-0819">tRNA processing</keyword>
<keyword evidence="19" id="KW-1185">Reference proteome</keyword>
<dbReference type="Pfam" id="PF02677">
    <property type="entry name" value="QueH"/>
    <property type="match status" value="1"/>
</dbReference>
<keyword evidence="10 17" id="KW-0560">Oxidoreductase</keyword>
<dbReference type="GO" id="GO:0051539">
    <property type="term" value="F:4 iron, 4 sulfur cluster binding"/>
    <property type="evidence" value="ECO:0007669"/>
    <property type="project" value="UniProtKB-UniRule"/>
</dbReference>
<dbReference type="GO" id="GO:0046872">
    <property type="term" value="F:metal ion binding"/>
    <property type="evidence" value="ECO:0007669"/>
    <property type="project" value="UniProtKB-KW"/>
</dbReference>
<dbReference type="HOGENOM" id="CLU_088177_1_0_9"/>
<keyword evidence="9 17" id="KW-0671">Queuosine biosynthesis</keyword>
<dbReference type="Proteomes" id="UP000016662">
    <property type="component" value="Unassembled WGS sequence"/>
</dbReference>
<feature type="binding site" evidence="17">
    <location>
        <position position="32"/>
    </location>
    <ligand>
        <name>[4Fe-4S] cluster</name>
        <dbReference type="ChEBI" id="CHEBI:49883"/>
    </ligand>
</feature>
<evidence type="ECO:0000256" key="9">
    <source>
        <dbReference type="ARBA" id="ARBA00022785"/>
    </source>
</evidence>
<keyword evidence="8 17" id="KW-0479">Metal-binding</keyword>
<evidence type="ECO:0000256" key="6">
    <source>
        <dbReference type="ARBA" id="ARBA00022485"/>
    </source>
</evidence>
<keyword evidence="12 17" id="KW-0411">Iron-sulfur</keyword>
<evidence type="ECO:0000256" key="3">
    <source>
        <dbReference type="ARBA" id="ARBA00008207"/>
    </source>
</evidence>
<evidence type="ECO:0000313" key="19">
    <source>
        <dbReference type="Proteomes" id="UP000016662"/>
    </source>
</evidence>
<evidence type="ECO:0000313" key="18">
    <source>
        <dbReference type="EMBL" id="ERJ93508.1"/>
    </source>
</evidence>
<feature type="binding site" evidence="17">
    <location>
        <position position="31"/>
    </location>
    <ligand>
        <name>[4Fe-4S] cluster</name>
        <dbReference type="ChEBI" id="CHEBI:49883"/>
    </ligand>
</feature>
<evidence type="ECO:0000256" key="5">
    <source>
        <dbReference type="ARBA" id="ARBA00016895"/>
    </source>
</evidence>
<evidence type="ECO:0000256" key="11">
    <source>
        <dbReference type="ARBA" id="ARBA00023004"/>
    </source>
</evidence>
<dbReference type="GO" id="GO:0052693">
    <property type="term" value="F:epoxyqueuosine reductase activity"/>
    <property type="evidence" value="ECO:0007669"/>
    <property type="project" value="UniProtKB-UniRule"/>
</dbReference>
<evidence type="ECO:0000256" key="7">
    <source>
        <dbReference type="ARBA" id="ARBA00022694"/>
    </source>
</evidence>
<feature type="disulfide bond" description="Redox-active" evidence="17">
    <location>
        <begin position="197"/>
        <end position="199"/>
    </location>
</feature>
<gene>
    <name evidence="17" type="primary">queH</name>
    <name evidence="18" type="ORF">RUMCAL_02268</name>
</gene>
<comment type="similarity">
    <text evidence="3 17">Belongs to the QueH family.</text>
</comment>
<dbReference type="EMBL" id="AWVF01000279">
    <property type="protein sequence ID" value="ERJ93508.1"/>
    <property type="molecule type" value="Genomic_DNA"/>
</dbReference>
<dbReference type="GO" id="GO:0008616">
    <property type="term" value="P:tRNA queuosine(34) biosynthetic process"/>
    <property type="evidence" value="ECO:0007669"/>
    <property type="project" value="UniProtKB-UniRule"/>
</dbReference>
<dbReference type="EC" id="1.17.99.6" evidence="4 17"/>